<dbReference type="Gene3D" id="4.10.1080.10">
    <property type="entry name" value="TSP type-3 repeat"/>
    <property type="match status" value="6"/>
</dbReference>
<feature type="compositionally biased region" description="Basic and acidic residues" evidence="1">
    <location>
        <begin position="378"/>
        <end position="387"/>
    </location>
</feature>
<feature type="compositionally biased region" description="Acidic residues" evidence="1">
    <location>
        <begin position="932"/>
        <end position="943"/>
    </location>
</feature>
<dbReference type="Proteomes" id="UP000240989">
    <property type="component" value="Unassembled WGS sequence"/>
</dbReference>
<protein>
    <recommendedName>
        <fullName evidence="4">Thrombospondin</fullName>
    </recommendedName>
</protein>
<feature type="compositionally biased region" description="Acidic residues" evidence="1">
    <location>
        <begin position="423"/>
        <end position="437"/>
    </location>
</feature>
<organism evidence="2 3">
    <name type="scientific">Photobacterium angustum</name>
    <dbReference type="NCBI Taxonomy" id="661"/>
    <lineage>
        <taxon>Bacteria</taxon>
        <taxon>Pseudomonadati</taxon>
        <taxon>Pseudomonadota</taxon>
        <taxon>Gammaproteobacteria</taxon>
        <taxon>Vibrionales</taxon>
        <taxon>Vibrionaceae</taxon>
        <taxon>Photobacterium</taxon>
    </lineage>
</organism>
<name>A0ABX5H6F4_PHOAN</name>
<feature type="compositionally biased region" description="Acidic residues" evidence="1">
    <location>
        <begin position="318"/>
        <end position="332"/>
    </location>
</feature>
<dbReference type="InterPro" id="IPR028974">
    <property type="entry name" value="TSP_type-3_rpt"/>
</dbReference>
<feature type="compositionally biased region" description="Acidic residues" evidence="1">
    <location>
        <begin position="283"/>
        <end position="309"/>
    </location>
</feature>
<gene>
    <name evidence="2" type="ORF">C0W27_07795</name>
</gene>
<sequence>MKLKPLIVAMGFATVPLSGCGGGDSDGEISKTKDPIPESAVTSDVYSIKAVDGYLRNAEVWLDINGNSLHDKNEPFAISKDGGVADLDVSGIDNPEKYSVMVKAIAGKTVDEDTVTETNKAGVPIAKPFVLSAPAGESIISPLSTLVQINMNNQMTKEEALAKVAQDLNIETSTILSDYVESNLGDVASKANAIVELGIVPESAEELKQNIQELENKLSEHVETIKQVVAGQLIIKDEDGKAVIVPNADKDDDGIIDAKDAFPDDSSEWLDTDSDGIGNNKDTDDDGDGVADADDVFPFDSTESVDTDSDGIGNNKDTDDDGDGVADVDDALPLDKTESVDTDSDGIGNNKDTDDDDDGIADTDDAFPLDSSESADTDGDKIGNNKDTDDDGDSVADADDAFPLDKTESVDTDGDSIGNNKDTDDDGDGVADSDDAFPLDKTESFDTDSDGIGNNKDTDDDDDGALDSNDAFPEDKSETTDTDGDGIGDNADAFPADKSETLDTDGDGVGDNADAFPADKSETVDTDGDGVGDNADAFPADKSETVDTDGDGVGDNTDAFPDDKSETVDTDGDGVGDNADAFPEDKSETLDTDGDGVGDNADAFPADKSETVDTDGDGVGDNADAFPEDKSETTDTDGDGVGDNADAFPEDKSETTDTDGDGVGNNADAFPEDKSETLDTDGDGVGDNADAFPEDKSETVDTDGDGVGDNTDAFPEDKSETVDTDGDGVGDNADAFPEDKSETIDTDGDGVGDNADAFPEDKSETLDTDGDGVGDNTDAFPEDKSETLDTDGDGVGDNADAFPEDKLETLDTDGDGVGDNADAFPEDKSETVDTDGDGVGDNADAFPEDKSETTDTDGDGVGDNADAFPADKSETVDTDGDGVGDNADAFPEDKSETVDTDGDGVGDNTDAFPLDNTESVDTDGDGIGNNADLDDDNDGYEDAVDTDPLVALTAPSTFGECLSSLPQAFAGTSSDLKDSSLYHVSKMPLDGEIPLNTLQLISEVGELNDWQGIPGLTVIQSTVDSYRADNSSLEVDPLLAQEYEYMGTGDNEGRYFGFQDIENRWYGLNLTNAGFNKSSALNETQTVISTRVTPWAPLIDDPQEISQDITYTGKEIIEGPDGPQEVCVQSYAYDLTYINKSEDESRKDLHIIASGVNYIGNGEVLVKTVGEYTEANVDGSYIGGYTEQTKTLQGYTKGVETIGQSPVVFKSEMDLLREEYLEYNKDTDGDGIPDRLDEYPAEALDTDKDGLANNVDPDDDNDGYDDIVDNEPLIALVTPDTYGQCLASLPQDQSNSNTDLKNSKLYQVIRTGLDSEYPSYFHQLITDQKVVDNWQETEGLSVNQSLVQLYDMSQLDEFSNPLVAEEYEYLGVGDEKGKYYGFQEINNQWYGLNLSTGGFSKLAKLNEPQQVESIRITPWAPLKDDPQQVSEEITYVGKDIIQGPQGLQEVCVQSYNYDLTYINKSGNPGRVDLNIKDSGTHYIGYGELLIKTVGNYTEYDLEGNPVWGFKEQTKSLLGYTSNNESFGSDISSFKADVELRVKEYEELTQTPIETGNNASDFLQENSTFIEYGIDRYNSSEKLTYLFNGSKLSVNKAELTNQGSLNYFAERDFNPTYILSADGTISVDSNSANIVDNGDGSVTYEQENQLYQDVISGKEVDLSGTNITYFLRNQKLYIPEMWDYKEQFSSGAKALISELTISEYYYLDADSCSEDKSIDSIIECNLAVTTVQPHILSDLLVSDFSQSGDIVDSYLVRTSTGLGFFVEDLIVQIDETQNVKLFDIIYDFESSTEQLQEIPLLADSAWQYTNNESMISLNLKLEDENAQYGWVNQYIIENINKTLVTELDGKLVKVKRSPASVENTVFFNEIASNDIERVMAISDVNDTVTMCGDSMTSSVGAISASYPSAYTEAIQQCNNLSDEFDLFAANYGKVLKVVSPRGDIHVISADSVATYSQNGAYVAPIGQALDSVFEYQVTDLGRDGTYNIVVYSQVKLADGTYSYDVWSAIAKLSDSMANYCSIGDGSIASEDVYHNAVVSCTDPNLVSALVFHESYLNDKSLNIGGEDYSFSKNQIAVDSSGQEFSWHINDMGALQLEATIDSQRKIITLTDIYVSINSSGEDIVSLYSKELKINDFGELSYFVTSTGIEFN</sequence>
<evidence type="ECO:0000256" key="1">
    <source>
        <dbReference type="SAM" id="MobiDB-lite"/>
    </source>
</evidence>
<comment type="caution">
    <text evidence="2">The sequence shown here is derived from an EMBL/GenBank/DDBJ whole genome shotgun (WGS) entry which is preliminary data.</text>
</comment>
<evidence type="ECO:0008006" key="4">
    <source>
        <dbReference type="Google" id="ProtNLM"/>
    </source>
</evidence>
<reference evidence="2 3" key="1">
    <citation type="submission" date="2018-01" db="EMBL/GenBank/DDBJ databases">
        <title>Whole genome sequencing of Histamine producing bacteria.</title>
        <authorList>
            <person name="Butler K."/>
        </authorList>
    </citation>
    <scope>NUCLEOTIDE SEQUENCE [LARGE SCALE GENOMIC DNA]</scope>
    <source>
        <strain evidence="2 3">A6-1</strain>
    </source>
</reference>
<feature type="region of interest" description="Disordered" evidence="1">
    <location>
        <begin position="246"/>
        <end position="943"/>
    </location>
</feature>
<feature type="compositionally biased region" description="Acidic residues" evidence="1">
    <location>
        <begin position="263"/>
        <end position="274"/>
    </location>
</feature>
<keyword evidence="3" id="KW-1185">Reference proteome</keyword>
<feature type="compositionally biased region" description="Acidic residues" evidence="1">
    <location>
        <begin position="353"/>
        <end position="377"/>
    </location>
</feature>
<dbReference type="PANTHER" id="PTHR10199">
    <property type="entry name" value="THROMBOSPONDIN"/>
    <property type="match status" value="1"/>
</dbReference>
<evidence type="ECO:0000313" key="2">
    <source>
        <dbReference type="EMBL" id="PSX11063.1"/>
    </source>
</evidence>
<proteinExistence type="predicted"/>
<accession>A0ABX5H6F4</accession>
<evidence type="ECO:0000313" key="3">
    <source>
        <dbReference type="Proteomes" id="UP000240989"/>
    </source>
</evidence>
<dbReference type="RefSeq" id="WP_181318723.1">
    <property type="nucleotide sequence ID" value="NZ_PYOU01000005.1"/>
</dbReference>
<dbReference type="EMBL" id="PYOU01000005">
    <property type="protein sequence ID" value="PSX11063.1"/>
    <property type="molecule type" value="Genomic_DNA"/>
</dbReference>
<feature type="compositionally biased region" description="Acidic residues" evidence="1">
    <location>
        <begin position="388"/>
        <end position="402"/>
    </location>
</feature>
<dbReference type="SUPFAM" id="SSF103647">
    <property type="entry name" value="TSP type-3 repeat"/>
    <property type="match status" value="3"/>
</dbReference>